<dbReference type="Proteomes" id="UP000001593">
    <property type="component" value="Unassembled WGS sequence"/>
</dbReference>
<evidence type="ECO:0000256" key="3">
    <source>
        <dbReference type="ARBA" id="ARBA00022473"/>
    </source>
</evidence>
<dbReference type="GO" id="GO:0005886">
    <property type="term" value="C:plasma membrane"/>
    <property type="evidence" value="ECO:0000318"/>
    <property type="project" value="GO_Central"/>
</dbReference>
<feature type="transmembrane region" description="Helical" evidence="10">
    <location>
        <begin position="278"/>
        <end position="304"/>
    </location>
</feature>
<organism evidence="13 14">
    <name type="scientific">Nematostella vectensis</name>
    <name type="common">Starlet sea anemone</name>
    <dbReference type="NCBI Taxonomy" id="45351"/>
    <lineage>
        <taxon>Eukaryota</taxon>
        <taxon>Metazoa</taxon>
        <taxon>Cnidaria</taxon>
        <taxon>Anthozoa</taxon>
        <taxon>Hexacorallia</taxon>
        <taxon>Actiniaria</taxon>
        <taxon>Edwardsiidae</taxon>
        <taxon>Nematostella</taxon>
    </lineage>
</organism>
<feature type="transmembrane region" description="Helical" evidence="10">
    <location>
        <begin position="187"/>
        <end position="214"/>
    </location>
</feature>
<evidence type="ECO:0000259" key="11">
    <source>
        <dbReference type="PROSITE" id="PS50038"/>
    </source>
</evidence>
<evidence type="ECO:0000256" key="9">
    <source>
        <dbReference type="PROSITE-ProRule" id="PRU00090"/>
    </source>
</evidence>
<evidence type="ECO:0000256" key="2">
    <source>
        <dbReference type="ARBA" id="ARBA00008077"/>
    </source>
</evidence>
<feature type="transmembrane region" description="Helical" evidence="10">
    <location>
        <begin position="73"/>
        <end position="92"/>
    </location>
</feature>
<accession>A7RSX2</accession>
<dbReference type="PhylomeDB" id="A7RSX2"/>
<feature type="transmembrane region" description="Helical" evidence="10">
    <location>
        <begin position="137"/>
        <end position="158"/>
    </location>
</feature>
<keyword evidence="5 10" id="KW-1133">Transmembrane helix</keyword>
<dbReference type="SUPFAM" id="SSF63501">
    <property type="entry name" value="Frizzled cysteine-rich domain"/>
    <property type="match status" value="1"/>
</dbReference>
<comment type="caution">
    <text evidence="9">Lacks conserved residue(s) required for the propagation of feature annotation.</text>
</comment>
<name>A7RSX2_NEMVE</name>
<dbReference type="GO" id="GO:0071679">
    <property type="term" value="P:commissural neuron axon guidance"/>
    <property type="evidence" value="ECO:0000318"/>
    <property type="project" value="GO_Central"/>
</dbReference>
<dbReference type="InterPro" id="IPR020067">
    <property type="entry name" value="Frizzled_dom"/>
</dbReference>
<feature type="transmembrane region" description="Helical" evidence="10">
    <location>
        <begin position="113"/>
        <end position="131"/>
    </location>
</feature>
<proteinExistence type="inferred from homology"/>
<feature type="non-terminal residue" evidence="13">
    <location>
        <position position="364"/>
    </location>
</feature>
<sequence>GLKFLPKCWEVLQPFLCQIYKPKCKNGSVELPCREQCFATRKPCSVVESYRRWPEFLRCDKLPEGNCNGTSSVHSSSTSLVNLCLCFAYAYVDPVFTRRKCKRRRKIIKTSHSSCAYACSYVEPVTFLVGWKSQNRYPSVILFFMNACFCVASVGFLIQFSSDARRKVVCRRDDTMRLGEPTESDSFLCVLTFVLVYYFSLAGMTWFVMLAYSWCICFKTLGSTRDNFAGKTGYFHIISWSLPAVLTGCVLLVKQVDANSISGICFVGYKNPSMRAGFLLAPLGLDLVIGGMFLAKGLFTLFKLRKSNPNFLSNRASIKIKETIMRVGFFAFVAFAFVFITFACHVYEYYNQERWERSYRAFLM</sequence>
<reference evidence="13 14" key="1">
    <citation type="journal article" date="2007" name="Science">
        <title>Sea anemone genome reveals ancestral eumetazoan gene repertoire and genomic organization.</title>
        <authorList>
            <person name="Putnam N.H."/>
            <person name="Srivastava M."/>
            <person name="Hellsten U."/>
            <person name="Dirks B."/>
            <person name="Chapman J."/>
            <person name="Salamov A."/>
            <person name="Terry A."/>
            <person name="Shapiro H."/>
            <person name="Lindquist E."/>
            <person name="Kapitonov V.V."/>
            <person name="Jurka J."/>
            <person name="Genikhovich G."/>
            <person name="Grigoriev I.V."/>
            <person name="Lucas S.M."/>
            <person name="Steele R.E."/>
            <person name="Finnerty J.R."/>
            <person name="Technau U."/>
            <person name="Martindale M.Q."/>
            <person name="Rokhsar D.S."/>
        </authorList>
    </citation>
    <scope>NUCLEOTIDE SEQUENCE [LARGE SCALE GENOMIC DNA]</scope>
    <source>
        <strain evidence="14">CH2 X CH6</strain>
    </source>
</reference>
<dbReference type="Gene3D" id="1.20.1070.10">
    <property type="entry name" value="Rhodopsin 7-helix transmembrane proteins"/>
    <property type="match status" value="1"/>
</dbReference>
<keyword evidence="4 10" id="KW-0812">Transmembrane</keyword>
<dbReference type="InterPro" id="IPR017981">
    <property type="entry name" value="GPCR_2-like_7TM"/>
</dbReference>
<evidence type="ECO:0000256" key="1">
    <source>
        <dbReference type="ARBA" id="ARBA00004141"/>
    </source>
</evidence>
<dbReference type="OMA" id="LMASIVW"/>
<keyword evidence="8" id="KW-0675">Receptor</keyword>
<evidence type="ECO:0000313" key="14">
    <source>
        <dbReference type="Proteomes" id="UP000001593"/>
    </source>
</evidence>
<dbReference type="eggNOG" id="KOG3577">
    <property type="taxonomic scope" value="Eukaryota"/>
</dbReference>
<dbReference type="HOGENOM" id="CLU_007873_3_1_1"/>
<dbReference type="Pfam" id="PF01392">
    <property type="entry name" value="Fz"/>
    <property type="match status" value="1"/>
</dbReference>
<dbReference type="PROSITE" id="PS50261">
    <property type="entry name" value="G_PROTEIN_RECEP_F2_4"/>
    <property type="match status" value="1"/>
</dbReference>
<dbReference type="InterPro" id="IPR015526">
    <property type="entry name" value="Frizzled/SFRP"/>
</dbReference>
<evidence type="ECO:0000256" key="7">
    <source>
        <dbReference type="ARBA" id="ARBA00023157"/>
    </source>
</evidence>
<dbReference type="InParanoid" id="A7RSX2"/>
<dbReference type="PROSITE" id="PS50038">
    <property type="entry name" value="FZ"/>
    <property type="match status" value="1"/>
</dbReference>
<evidence type="ECO:0000256" key="6">
    <source>
        <dbReference type="ARBA" id="ARBA00023136"/>
    </source>
</evidence>
<dbReference type="GO" id="GO:0030425">
    <property type="term" value="C:dendrite"/>
    <property type="evidence" value="ECO:0000318"/>
    <property type="project" value="GO_Central"/>
</dbReference>
<feature type="transmembrane region" description="Helical" evidence="10">
    <location>
        <begin position="234"/>
        <end position="253"/>
    </location>
</feature>
<evidence type="ECO:0000256" key="8">
    <source>
        <dbReference type="ARBA" id="ARBA00023170"/>
    </source>
</evidence>
<dbReference type="GO" id="GO:0007389">
    <property type="term" value="P:pattern specification process"/>
    <property type="evidence" value="ECO:0000318"/>
    <property type="project" value="GO_Central"/>
</dbReference>
<dbReference type="EMBL" id="DS469535">
    <property type="protein sequence ID" value="EDO45534.1"/>
    <property type="molecule type" value="Genomic_DNA"/>
</dbReference>
<evidence type="ECO:0000313" key="13">
    <source>
        <dbReference type="EMBL" id="EDO45534.1"/>
    </source>
</evidence>
<dbReference type="Pfam" id="PF01534">
    <property type="entry name" value="Frizzled"/>
    <property type="match status" value="1"/>
</dbReference>
<dbReference type="GO" id="GO:0004888">
    <property type="term" value="F:transmembrane signaling receptor activity"/>
    <property type="evidence" value="ECO:0007669"/>
    <property type="project" value="InterPro"/>
</dbReference>
<dbReference type="GO" id="GO:0007224">
    <property type="term" value="P:smoothened signaling pathway"/>
    <property type="evidence" value="ECO:0000318"/>
    <property type="project" value="GO_Central"/>
</dbReference>
<comment type="subcellular location">
    <subcellularLocation>
        <location evidence="1">Membrane</location>
        <topology evidence="1">Multi-pass membrane protein</topology>
    </subcellularLocation>
</comment>
<protein>
    <submittedName>
        <fullName evidence="13">Uncharacterized protein</fullName>
    </submittedName>
</protein>
<dbReference type="Gene3D" id="1.10.2000.10">
    <property type="entry name" value="Frizzled cysteine-rich domain"/>
    <property type="match status" value="1"/>
</dbReference>
<dbReference type="GO" id="GO:0005929">
    <property type="term" value="C:cilium"/>
    <property type="evidence" value="ECO:0000318"/>
    <property type="project" value="GO_Central"/>
</dbReference>
<dbReference type="GO" id="GO:0005113">
    <property type="term" value="F:patched binding"/>
    <property type="evidence" value="ECO:0000318"/>
    <property type="project" value="GO_Central"/>
</dbReference>
<feature type="domain" description="G-protein coupled receptors family 2 profile 2" evidence="12">
    <location>
        <begin position="105"/>
        <end position="364"/>
    </location>
</feature>
<keyword evidence="14" id="KW-1185">Reference proteome</keyword>
<dbReference type="SMART" id="SM01330">
    <property type="entry name" value="Frizzled"/>
    <property type="match status" value="1"/>
</dbReference>
<feature type="domain" description="FZ" evidence="11">
    <location>
        <begin position="6"/>
        <end position="70"/>
    </location>
</feature>
<dbReference type="PRINTS" id="PR00489">
    <property type="entry name" value="FRIZZLED"/>
</dbReference>
<dbReference type="GO" id="GO:0007417">
    <property type="term" value="P:central nervous system development"/>
    <property type="evidence" value="ECO:0000318"/>
    <property type="project" value="GO_Central"/>
</dbReference>
<dbReference type="STRING" id="45351.A7RSX2"/>
<evidence type="ECO:0000259" key="12">
    <source>
        <dbReference type="PROSITE" id="PS50261"/>
    </source>
</evidence>
<dbReference type="FunCoup" id="A7RSX2">
    <property type="interactions" value="131"/>
</dbReference>
<dbReference type="SMART" id="SM00063">
    <property type="entry name" value="FRI"/>
    <property type="match status" value="1"/>
</dbReference>
<keyword evidence="3" id="KW-0217">Developmental protein</keyword>
<dbReference type="PANTHER" id="PTHR11309:SF35">
    <property type="entry name" value="PROTEIN SMOOTHENED"/>
    <property type="match status" value="1"/>
</dbReference>
<dbReference type="InterPro" id="IPR000539">
    <property type="entry name" value="Frizzled/Smoothened_7TM"/>
</dbReference>
<keyword evidence="6 10" id="KW-0472">Membrane</keyword>
<comment type="similarity">
    <text evidence="2">Belongs to the G-protein coupled receptor Fz/Smo family.</text>
</comment>
<evidence type="ECO:0000256" key="5">
    <source>
        <dbReference type="ARBA" id="ARBA00022989"/>
    </source>
</evidence>
<evidence type="ECO:0000256" key="10">
    <source>
        <dbReference type="SAM" id="Phobius"/>
    </source>
</evidence>
<evidence type="ECO:0000256" key="4">
    <source>
        <dbReference type="ARBA" id="ARBA00022692"/>
    </source>
</evidence>
<keyword evidence="7" id="KW-1015">Disulfide bond</keyword>
<dbReference type="InterPro" id="IPR036790">
    <property type="entry name" value="Frizzled_dom_sf"/>
</dbReference>
<dbReference type="AlphaFoldDB" id="A7RSX2"/>
<dbReference type="PANTHER" id="PTHR11309">
    <property type="entry name" value="FRIZZLED"/>
    <property type="match status" value="1"/>
</dbReference>
<gene>
    <name evidence="13" type="ORF">NEMVEDRAFT_v1g92220</name>
</gene>
<feature type="transmembrane region" description="Helical" evidence="10">
    <location>
        <begin position="324"/>
        <end position="350"/>
    </location>
</feature>